<dbReference type="Proteomes" id="UP000436088">
    <property type="component" value="Unassembled WGS sequence"/>
</dbReference>
<dbReference type="Pfam" id="PF08458">
    <property type="entry name" value="PH_2"/>
    <property type="match status" value="1"/>
</dbReference>
<dbReference type="EMBL" id="VEPZ02001744">
    <property type="protein sequence ID" value="KAE8658334.1"/>
    <property type="molecule type" value="Genomic_DNA"/>
</dbReference>
<name>A0A6A2XW01_HIBSY</name>
<comment type="caution">
    <text evidence="2">The sequence shown here is derived from an EMBL/GenBank/DDBJ whole genome shotgun (WGS) entry which is preliminary data.</text>
</comment>
<evidence type="ECO:0000313" key="3">
    <source>
        <dbReference type="Proteomes" id="UP000436088"/>
    </source>
</evidence>
<keyword evidence="3" id="KW-1185">Reference proteome</keyword>
<organism evidence="2 3">
    <name type="scientific">Hibiscus syriacus</name>
    <name type="common">Rose of Sharon</name>
    <dbReference type="NCBI Taxonomy" id="106335"/>
    <lineage>
        <taxon>Eukaryota</taxon>
        <taxon>Viridiplantae</taxon>
        <taxon>Streptophyta</taxon>
        <taxon>Embryophyta</taxon>
        <taxon>Tracheophyta</taxon>
        <taxon>Spermatophyta</taxon>
        <taxon>Magnoliopsida</taxon>
        <taxon>eudicotyledons</taxon>
        <taxon>Gunneridae</taxon>
        <taxon>Pentapetalae</taxon>
        <taxon>rosids</taxon>
        <taxon>malvids</taxon>
        <taxon>Malvales</taxon>
        <taxon>Malvaceae</taxon>
        <taxon>Malvoideae</taxon>
        <taxon>Hibiscus</taxon>
    </lineage>
</organism>
<gene>
    <name evidence="2" type="ORF">F3Y22_tig00116971pilonHSYRG00195</name>
</gene>
<dbReference type="InterPro" id="IPR013666">
    <property type="entry name" value="PH_pln"/>
</dbReference>
<dbReference type="AlphaFoldDB" id="A0A6A2XW01"/>
<proteinExistence type="predicted"/>
<evidence type="ECO:0000259" key="1">
    <source>
        <dbReference type="Pfam" id="PF08458"/>
    </source>
</evidence>
<evidence type="ECO:0000313" key="2">
    <source>
        <dbReference type="EMBL" id="KAE8658334.1"/>
    </source>
</evidence>
<feature type="domain" description="Pleckstrin-like plant" evidence="1">
    <location>
        <begin position="6"/>
        <end position="49"/>
    </location>
</feature>
<reference evidence="2" key="1">
    <citation type="submission" date="2019-09" db="EMBL/GenBank/DDBJ databases">
        <title>Draft genome information of white flower Hibiscus syriacus.</title>
        <authorList>
            <person name="Kim Y.-M."/>
        </authorList>
    </citation>
    <scope>NUCLEOTIDE SEQUENCE [LARGE SCALE GENOMIC DNA]</scope>
    <source>
        <strain evidence="2">YM2019G1</strain>
    </source>
</reference>
<sequence>MARPHLLDDGENRILWVEDGDARVVEFECKNQKEHDVWTQGVSRLLSISAEKNNRYRV</sequence>
<accession>A0A6A2XW01</accession>
<protein>
    <recommendedName>
        <fullName evidence="1">Pleckstrin-like plant domain-containing protein</fullName>
    </recommendedName>
</protein>